<gene>
    <name evidence="1" type="ORF">EDB92DRAFT_156410</name>
</gene>
<organism evidence="1 2">
    <name type="scientific">Lactarius akahatsu</name>
    <dbReference type="NCBI Taxonomy" id="416441"/>
    <lineage>
        <taxon>Eukaryota</taxon>
        <taxon>Fungi</taxon>
        <taxon>Dikarya</taxon>
        <taxon>Basidiomycota</taxon>
        <taxon>Agaricomycotina</taxon>
        <taxon>Agaricomycetes</taxon>
        <taxon>Russulales</taxon>
        <taxon>Russulaceae</taxon>
        <taxon>Lactarius</taxon>
    </lineage>
</organism>
<protein>
    <submittedName>
        <fullName evidence="1">Uncharacterized protein</fullName>
    </submittedName>
</protein>
<keyword evidence="2" id="KW-1185">Reference proteome</keyword>
<sequence length="149" mass="17399">MMGGALRKINKGCAQIKILNRTTCRPPLRCALPYSTAALGSPPRLLPVARDAEHHEHTVRWLVLRGVVRRARRRTEGTRSRSRTRLWTCAVFPFSLFSLRAYVSQHTHYDDLTIFFAWVSLYRCHPDGHLFFCRPLHDRYPISLHYSRL</sequence>
<dbReference type="EMBL" id="JAKELL010000011">
    <property type="protein sequence ID" value="KAH8995700.1"/>
    <property type="molecule type" value="Genomic_DNA"/>
</dbReference>
<reference evidence="1" key="1">
    <citation type="submission" date="2022-01" db="EMBL/GenBank/DDBJ databases">
        <title>Comparative genomics reveals a dynamic genome evolution in the ectomycorrhizal milk-cap (Lactarius) mushrooms.</title>
        <authorList>
            <consortium name="DOE Joint Genome Institute"/>
            <person name="Lebreton A."/>
            <person name="Tang N."/>
            <person name="Kuo A."/>
            <person name="LaButti K."/>
            <person name="Drula E."/>
            <person name="Barry K."/>
            <person name="Clum A."/>
            <person name="Lipzen A."/>
            <person name="Mousain D."/>
            <person name="Ng V."/>
            <person name="Wang R."/>
            <person name="Wang X."/>
            <person name="Dai Y."/>
            <person name="Henrissat B."/>
            <person name="Grigoriev I.V."/>
            <person name="Guerin-Laguette A."/>
            <person name="Yu F."/>
            <person name="Martin F.M."/>
        </authorList>
    </citation>
    <scope>NUCLEOTIDE SEQUENCE</scope>
    <source>
        <strain evidence="1">QP</strain>
    </source>
</reference>
<dbReference type="AlphaFoldDB" id="A0AAD4QCW8"/>
<proteinExistence type="predicted"/>
<evidence type="ECO:0000313" key="2">
    <source>
        <dbReference type="Proteomes" id="UP001201163"/>
    </source>
</evidence>
<accession>A0AAD4QCW8</accession>
<dbReference type="Proteomes" id="UP001201163">
    <property type="component" value="Unassembled WGS sequence"/>
</dbReference>
<comment type="caution">
    <text evidence="1">The sequence shown here is derived from an EMBL/GenBank/DDBJ whole genome shotgun (WGS) entry which is preliminary data.</text>
</comment>
<name>A0AAD4QCW8_9AGAM</name>
<evidence type="ECO:0000313" key="1">
    <source>
        <dbReference type="EMBL" id="KAH8995700.1"/>
    </source>
</evidence>